<evidence type="ECO:0000313" key="4">
    <source>
        <dbReference type="Proteomes" id="UP000319897"/>
    </source>
</evidence>
<evidence type="ECO:0000313" key="3">
    <source>
        <dbReference type="EMBL" id="TPE58505.1"/>
    </source>
</evidence>
<dbReference type="Pfam" id="PF13448">
    <property type="entry name" value="DUF4114"/>
    <property type="match status" value="1"/>
</dbReference>
<gene>
    <name evidence="3" type="ORF">FJQ54_15670</name>
</gene>
<feature type="chain" id="PRO_5021474067" evidence="1">
    <location>
        <begin position="22"/>
        <end position="205"/>
    </location>
</feature>
<feature type="signal peptide" evidence="1">
    <location>
        <begin position="1"/>
        <end position="21"/>
    </location>
</feature>
<name>A0A501XD45_9SPHN</name>
<accession>A0A501XD45</accession>
<evidence type="ECO:0000256" key="1">
    <source>
        <dbReference type="SAM" id="SignalP"/>
    </source>
</evidence>
<keyword evidence="4" id="KW-1185">Reference proteome</keyword>
<sequence length="205" mass="21896">MRKRLTAICIMSALAGTSAQAAGLIYSNPGVAISKSYSFEKLTDGDLLISFVGSTAGYKSYLGVVVNGVDLGLSLSNKVARGTTWNYGWVEAGSSISFYLDVTNTGETYFSNSSLNSDGLNHLYADAYNGGNRIGGKWFARIQYAAIGFEDMQGGGDNDYDDARFIAQEVGFIEYDPALEPAAWAMMIAGFGLVGGAARRRKRPA</sequence>
<dbReference type="Proteomes" id="UP000319897">
    <property type="component" value="Unassembled WGS sequence"/>
</dbReference>
<proteinExistence type="predicted"/>
<dbReference type="RefSeq" id="WP_140929358.1">
    <property type="nucleotide sequence ID" value="NZ_VFSU01000034.1"/>
</dbReference>
<dbReference type="EMBL" id="VFSU01000034">
    <property type="protein sequence ID" value="TPE58505.1"/>
    <property type="molecule type" value="Genomic_DNA"/>
</dbReference>
<dbReference type="InterPro" id="IPR025193">
    <property type="entry name" value="DUF4114"/>
</dbReference>
<dbReference type="NCBIfam" id="NF035944">
    <property type="entry name" value="PEPxxWA-CTERM"/>
    <property type="match status" value="1"/>
</dbReference>
<organism evidence="3 4">
    <name type="scientific">Sandaracinobacter neustonicus</name>
    <dbReference type="NCBI Taxonomy" id="1715348"/>
    <lineage>
        <taxon>Bacteria</taxon>
        <taxon>Pseudomonadati</taxon>
        <taxon>Pseudomonadota</taxon>
        <taxon>Alphaproteobacteria</taxon>
        <taxon>Sphingomonadales</taxon>
        <taxon>Sphingosinicellaceae</taxon>
        <taxon>Sandaracinobacter</taxon>
    </lineage>
</organism>
<reference evidence="3 4" key="1">
    <citation type="submission" date="2019-06" db="EMBL/GenBank/DDBJ databases">
        <authorList>
            <person name="Lee I."/>
            <person name="Jang G.I."/>
            <person name="Hwang C.Y."/>
        </authorList>
    </citation>
    <scope>NUCLEOTIDE SEQUENCE [LARGE SCALE GENOMIC DNA]</scope>
    <source>
        <strain evidence="3 4">PAMC 28131</strain>
    </source>
</reference>
<dbReference type="OrthoDB" id="7566375at2"/>
<comment type="caution">
    <text evidence="3">The sequence shown here is derived from an EMBL/GenBank/DDBJ whole genome shotgun (WGS) entry which is preliminary data.</text>
</comment>
<evidence type="ECO:0000259" key="2">
    <source>
        <dbReference type="Pfam" id="PF13448"/>
    </source>
</evidence>
<keyword evidence="1" id="KW-0732">Signal</keyword>
<feature type="domain" description="DUF4114" evidence="2">
    <location>
        <begin position="105"/>
        <end position="165"/>
    </location>
</feature>
<dbReference type="AlphaFoldDB" id="A0A501XD45"/>
<protein>
    <submittedName>
        <fullName evidence="3">DUF4114 domain-containing protein</fullName>
    </submittedName>
</protein>